<dbReference type="SUPFAM" id="SSF54403">
    <property type="entry name" value="Cystatin/monellin"/>
    <property type="match status" value="1"/>
</dbReference>
<dbReference type="EMBL" id="CAUOFW020008463">
    <property type="protein sequence ID" value="CAK9182872.1"/>
    <property type="molecule type" value="Genomic_DNA"/>
</dbReference>
<keyword evidence="1" id="KW-0646">Protease inhibitor</keyword>
<name>A0ABC8UPW5_9AQUA</name>
<dbReference type="PANTHER" id="PTHR11413:SF110">
    <property type="entry name" value="CYSTEINE PROTEINASE INHIBITOR 6"/>
    <property type="match status" value="1"/>
</dbReference>
<keyword evidence="3" id="KW-1185">Reference proteome</keyword>
<evidence type="ECO:0000313" key="3">
    <source>
        <dbReference type="Proteomes" id="UP001642360"/>
    </source>
</evidence>
<dbReference type="AlphaFoldDB" id="A0ABC8UPW5"/>
<dbReference type="InterPro" id="IPR027214">
    <property type="entry name" value="Cystatin"/>
</dbReference>
<dbReference type="PANTHER" id="PTHR11413">
    <property type="entry name" value="CYSTATIN FAMILY MEMBER"/>
    <property type="match status" value="1"/>
</dbReference>
<accession>A0ABC8UPW5</accession>
<reference evidence="2 3" key="1">
    <citation type="submission" date="2024-02" db="EMBL/GenBank/DDBJ databases">
        <authorList>
            <person name="Vignale AGUSTIN F."/>
            <person name="Sosa J E."/>
            <person name="Modenutti C."/>
        </authorList>
    </citation>
    <scope>NUCLEOTIDE SEQUENCE [LARGE SCALE GENOMIC DNA]</scope>
</reference>
<protein>
    <recommendedName>
        <fullName evidence="1">Cysteine proteinase inhibitor</fullName>
    </recommendedName>
</protein>
<evidence type="ECO:0000313" key="2">
    <source>
        <dbReference type="EMBL" id="CAK9182872.1"/>
    </source>
</evidence>
<sequence length="89" mass="10201">KDQLRFARVVGASHTGSSNLLYHITLEATDAHMQKIYHAVVWLQLWRNLMDLLVWRRVNDALSAVGVKRGDLKLHEAVMIQLKKDLPSI</sequence>
<keyword evidence="1" id="KW-0789">Thiol protease inhibitor</keyword>
<comment type="caution">
    <text evidence="2">The sequence shown here is derived from an EMBL/GenBank/DDBJ whole genome shotgun (WGS) entry which is preliminary data.</text>
</comment>
<comment type="similarity">
    <text evidence="1">Belongs to the cystatin family. Phytocystatin subfamily.</text>
</comment>
<gene>
    <name evidence="2" type="ORF">ILEXP_LOCUS53098</name>
</gene>
<dbReference type="GO" id="GO:0004869">
    <property type="term" value="F:cysteine-type endopeptidase inhibitor activity"/>
    <property type="evidence" value="ECO:0007669"/>
    <property type="project" value="UniProtKB-KW"/>
</dbReference>
<organism evidence="2 3">
    <name type="scientific">Ilex paraguariensis</name>
    <name type="common">yerba mate</name>
    <dbReference type="NCBI Taxonomy" id="185542"/>
    <lineage>
        <taxon>Eukaryota</taxon>
        <taxon>Viridiplantae</taxon>
        <taxon>Streptophyta</taxon>
        <taxon>Embryophyta</taxon>
        <taxon>Tracheophyta</taxon>
        <taxon>Spermatophyta</taxon>
        <taxon>Magnoliopsida</taxon>
        <taxon>eudicotyledons</taxon>
        <taxon>Gunneridae</taxon>
        <taxon>Pentapetalae</taxon>
        <taxon>asterids</taxon>
        <taxon>campanulids</taxon>
        <taxon>Aquifoliales</taxon>
        <taxon>Aquifoliaceae</taxon>
        <taxon>Ilex</taxon>
    </lineage>
</organism>
<dbReference type="Proteomes" id="UP001642360">
    <property type="component" value="Unassembled WGS sequence"/>
</dbReference>
<dbReference type="Gene3D" id="3.10.450.10">
    <property type="match status" value="1"/>
</dbReference>
<feature type="non-terminal residue" evidence="2">
    <location>
        <position position="1"/>
    </location>
</feature>
<proteinExistence type="inferred from homology"/>
<evidence type="ECO:0000256" key="1">
    <source>
        <dbReference type="RuleBase" id="RU362130"/>
    </source>
</evidence>
<dbReference type="InterPro" id="IPR046350">
    <property type="entry name" value="Cystatin_sf"/>
</dbReference>